<gene>
    <name evidence="1" type="ORF">PAESOLCIP111_01579</name>
</gene>
<keyword evidence="2" id="KW-1185">Reference proteome</keyword>
<name>A0A916JY69_9BACL</name>
<comment type="caution">
    <text evidence="1">The sequence shown here is derived from an EMBL/GenBank/DDBJ whole genome shotgun (WGS) entry which is preliminary data.</text>
</comment>
<sequence>MTNHPHSFIQETDVLKTINRLRIDVILPMTRFAGTGSSGYKFESPLQTINASFSLCIRPMQRCPTNLPGLSRNNTMSPFFNLDRSIGSKRQISPVRINGNMLAPWEGIST</sequence>
<evidence type="ECO:0000313" key="2">
    <source>
        <dbReference type="Proteomes" id="UP000693672"/>
    </source>
</evidence>
<accession>A0A916JY69</accession>
<organism evidence="1 2">
    <name type="scientific">Paenibacillus solanacearum</name>
    <dbReference type="NCBI Taxonomy" id="2048548"/>
    <lineage>
        <taxon>Bacteria</taxon>
        <taxon>Bacillati</taxon>
        <taxon>Bacillota</taxon>
        <taxon>Bacilli</taxon>
        <taxon>Bacillales</taxon>
        <taxon>Paenibacillaceae</taxon>
        <taxon>Paenibacillus</taxon>
    </lineage>
</organism>
<reference evidence="1" key="1">
    <citation type="submission" date="2021-06" db="EMBL/GenBank/DDBJ databases">
        <authorList>
            <person name="Criscuolo A."/>
        </authorList>
    </citation>
    <scope>NUCLEOTIDE SEQUENCE</scope>
    <source>
        <strain evidence="1">CIP111600</strain>
    </source>
</reference>
<dbReference type="Proteomes" id="UP000693672">
    <property type="component" value="Unassembled WGS sequence"/>
</dbReference>
<proteinExistence type="predicted"/>
<dbReference type="EMBL" id="CAJVAS010000005">
    <property type="protein sequence ID" value="CAG7613249.1"/>
    <property type="molecule type" value="Genomic_DNA"/>
</dbReference>
<dbReference type="AlphaFoldDB" id="A0A916JY69"/>
<protein>
    <submittedName>
        <fullName evidence="1">Uncharacterized protein</fullName>
    </submittedName>
</protein>
<evidence type="ECO:0000313" key="1">
    <source>
        <dbReference type="EMBL" id="CAG7613249.1"/>
    </source>
</evidence>